<dbReference type="InterPro" id="IPR051394">
    <property type="entry name" value="Glutamate_Synthase"/>
</dbReference>
<evidence type="ECO:0000313" key="2">
    <source>
        <dbReference type="EMBL" id="ASV75695.1"/>
    </source>
</evidence>
<reference evidence="2 3" key="1">
    <citation type="journal article" name="Front. Microbiol.">
        <title>Sugar Metabolism of the First Thermophilic Planctomycete Thermogutta terrifontis: Comparative Genomic and Transcriptomic Approaches.</title>
        <authorList>
            <person name="Elcheninov A.G."/>
            <person name="Menzel P."/>
            <person name="Gudbergsdottir S.R."/>
            <person name="Slesarev A.I."/>
            <person name="Kadnikov V.V."/>
            <person name="Krogh A."/>
            <person name="Bonch-Osmolovskaya E.A."/>
            <person name="Peng X."/>
            <person name="Kublanov I.V."/>
        </authorList>
    </citation>
    <scope>NUCLEOTIDE SEQUENCE [LARGE SCALE GENOMIC DNA]</scope>
    <source>
        <strain evidence="2 3">R1</strain>
    </source>
</reference>
<name>A0A286RIB4_9BACT</name>
<dbReference type="Gene3D" id="3.50.50.60">
    <property type="entry name" value="FAD/NAD(P)-binding domain"/>
    <property type="match status" value="1"/>
</dbReference>
<dbReference type="SUPFAM" id="SSF54292">
    <property type="entry name" value="2Fe-2S ferredoxin-like"/>
    <property type="match status" value="1"/>
</dbReference>
<dbReference type="EMBL" id="CP018477">
    <property type="protein sequence ID" value="ASV75695.1"/>
    <property type="molecule type" value="Genomic_DNA"/>
</dbReference>
<accession>A0A286RIB4</accession>
<dbReference type="Pfam" id="PF07992">
    <property type="entry name" value="Pyr_redox_2"/>
    <property type="match status" value="1"/>
</dbReference>
<dbReference type="InterPro" id="IPR036010">
    <property type="entry name" value="2Fe-2S_ferredoxin-like_sf"/>
</dbReference>
<dbReference type="InterPro" id="IPR028261">
    <property type="entry name" value="DPD_II"/>
</dbReference>
<dbReference type="GO" id="GO:0016491">
    <property type="term" value="F:oxidoreductase activity"/>
    <property type="evidence" value="ECO:0007669"/>
    <property type="project" value="InterPro"/>
</dbReference>
<feature type="domain" description="2Fe-2S ferredoxin-type" evidence="1">
    <location>
        <begin position="6"/>
        <end position="84"/>
    </location>
</feature>
<dbReference type="InterPro" id="IPR001041">
    <property type="entry name" value="2Fe-2S_ferredoxin-type"/>
</dbReference>
<dbReference type="PANTHER" id="PTHR43100">
    <property type="entry name" value="GLUTAMATE SYNTHASE [NADPH] SMALL CHAIN"/>
    <property type="match status" value="1"/>
</dbReference>
<dbReference type="Gene3D" id="3.30.70.20">
    <property type="match status" value="1"/>
</dbReference>
<dbReference type="Gene3D" id="3.10.20.740">
    <property type="match status" value="1"/>
</dbReference>
<dbReference type="SUPFAM" id="SSF51971">
    <property type="entry name" value="Nucleotide-binding domain"/>
    <property type="match status" value="1"/>
</dbReference>
<dbReference type="KEGG" id="ttf:THTE_3093"/>
<evidence type="ECO:0000313" key="3">
    <source>
        <dbReference type="Proteomes" id="UP000215086"/>
    </source>
</evidence>
<evidence type="ECO:0000259" key="1">
    <source>
        <dbReference type="PROSITE" id="PS51085"/>
    </source>
</evidence>
<dbReference type="GO" id="GO:0051536">
    <property type="term" value="F:iron-sulfur cluster binding"/>
    <property type="evidence" value="ECO:0007669"/>
    <property type="project" value="InterPro"/>
</dbReference>
<dbReference type="InterPro" id="IPR036188">
    <property type="entry name" value="FAD/NAD-bd_sf"/>
</dbReference>
<dbReference type="PROSITE" id="PS51085">
    <property type="entry name" value="2FE2S_FER_2"/>
    <property type="match status" value="1"/>
</dbReference>
<dbReference type="Proteomes" id="UP000215086">
    <property type="component" value="Chromosome"/>
</dbReference>
<dbReference type="SUPFAM" id="SSF54862">
    <property type="entry name" value="4Fe-4S ferredoxins"/>
    <property type="match status" value="1"/>
</dbReference>
<dbReference type="Pfam" id="PF14691">
    <property type="entry name" value="Fer4_20"/>
    <property type="match status" value="1"/>
</dbReference>
<organism evidence="2 3">
    <name type="scientific">Thermogutta terrifontis</name>
    <dbReference type="NCBI Taxonomy" id="1331910"/>
    <lineage>
        <taxon>Bacteria</taxon>
        <taxon>Pseudomonadati</taxon>
        <taxon>Planctomycetota</taxon>
        <taxon>Planctomycetia</taxon>
        <taxon>Pirellulales</taxon>
        <taxon>Thermoguttaceae</taxon>
        <taxon>Thermogutta</taxon>
    </lineage>
</organism>
<sequence>MSSALCRVTIDGRSITVPSGTSVLKAARQLGIDIPTLCFLDGFKPQTSCLVCTVKVIENGRARMVPSCGTPVSDGMVVESETDEVAHVRRTALELLLSDHLGDCLAPCHFACPAHMDIPTMLRQIQREELREAIGTIKRDIALPATLGWVCPRPCEKGCRRNAADDPVAVCGLKRYVAEWDLASGDPYLPPCQPDSGETVAVVGAGPTGLSAAFYLRQLGHRVVLFEAADRAGGRVRFRPDPGGSPVPADILDAEIDVIFRLGVEFRPCTPLVPPGENGITLAELQKSYDAVLLALGEQMPERLEQLGIPHTPRGITVNRETFQTPLDRVFAAGNAIRGRGLVVRSCADGKLAARCIDQLLRLGRVEGVPEKFSVRMGRLEKEEIEQLATLAAPIPRTEPPPGARWDEDLAVHQAARCLHCDCRALPHCRLREYAIRYQADPNRFRGERAKLEIIARPSGIIYEPGKCILCGLCVEVTEAARAPLGLTFIGRGFDVRIGVPFNRTLEEALGDLAEQVVAICPTGALSFREGKPPLHLPVLNTVRDARG</sequence>
<dbReference type="PRINTS" id="PR00419">
    <property type="entry name" value="ADXRDTASE"/>
</dbReference>
<gene>
    <name evidence="2" type="ORF">THTE_3093</name>
</gene>
<dbReference type="PANTHER" id="PTHR43100:SF2">
    <property type="entry name" value="BNAA03G19380D PROTEIN"/>
    <property type="match status" value="1"/>
</dbReference>
<dbReference type="InterPro" id="IPR023753">
    <property type="entry name" value="FAD/NAD-binding_dom"/>
</dbReference>
<proteinExistence type="predicted"/>
<keyword evidence="3" id="KW-1185">Reference proteome</keyword>
<dbReference type="Pfam" id="PF13510">
    <property type="entry name" value="Fer2_4"/>
    <property type="match status" value="1"/>
</dbReference>
<protein>
    <submittedName>
        <fullName evidence="2">NAD-dependent formate dehydrogenase alpha subunit, selenocysteine-containing</fullName>
    </submittedName>
</protein>
<dbReference type="CDD" id="cd00207">
    <property type="entry name" value="fer2"/>
    <property type="match status" value="1"/>
</dbReference>
<dbReference type="AlphaFoldDB" id="A0A286RIB4"/>
<dbReference type="OrthoDB" id="9803192at2"/>
<dbReference type="RefSeq" id="WP_095415681.1">
    <property type="nucleotide sequence ID" value="NZ_CP018477.1"/>
</dbReference>